<dbReference type="EMBL" id="BAABAQ010000006">
    <property type="protein sequence ID" value="GAA4193546.1"/>
    <property type="molecule type" value="Genomic_DNA"/>
</dbReference>
<reference evidence="3" key="1">
    <citation type="journal article" date="2019" name="Int. J. Syst. Evol. Microbiol.">
        <title>The Global Catalogue of Microorganisms (GCM) 10K type strain sequencing project: providing services to taxonomists for standard genome sequencing and annotation.</title>
        <authorList>
            <consortium name="The Broad Institute Genomics Platform"/>
            <consortium name="The Broad Institute Genome Sequencing Center for Infectious Disease"/>
            <person name="Wu L."/>
            <person name="Ma J."/>
        </authorList>
    </citation>
    <scope>NUCLEOTIDE SEQUENCE [LARGE SCALE GENOMIC DNA]</scope>
    <source>
        <strain evidence="3">JCM 17388</strain>
    </source>
</reference>
<accession>A0ABP8AYG7</accession>
<evidence type="ECO:0008006" key="4">
    <source>
        <dbReference type="Google" id="ProtNLM"/>
    </source>
</evidence>
<comment type="caution">
    <text evidence="2">The sequence shown here is derived from an EMBL/GenBank/DDBJ whole genome shotgun (WGS) entry which is preliminary data.</text>
</comment>
<name>A0ABP8AYG7_9ACTN</name>
<feature type="chain" id="PRO_5046695434" description="Htaa domain-containing protein" evidence="1">
    <location>
        <begin position="28"/>
        <end position="199"/>
    </location>
</feature>
<proteinExistence type="predicted"/>
<evidence type="ECO:0000313" key="2">
    <source>
        <dbReference type="EMBL" id="GAA4193546.1"/>
    </source>
</evidence>
<gene>
    <name evidence="2" type="ORF">GCM10022252_36650</name>
</gene>
<keyword evidence="1" id="KW-0732">Signal</keyword>
<evidence type="ECO:0000256" key="1">
    <source>
        <dbReference type="SAM" id="SignalP"/>
    </source>
</evidence>
<dbReference type="Proteomes" id="UP001501251">
    <property type="component" value="Unassembled WGS sequence"/>
</dbReference>
<sequence>MRFLRTLSSVAACAALLVLPLQAPASAATTAPVKGGETKVTTVRGLGKVLLENGISAYATSPGKTGVHVSGDNLALSFRYPVTGGQASVDPLGGKVEHRGDLAFVNVKNGKRLKVGDFVIDLAKGRISGNVNDDPKTRVPVFDLDLSAAKLNVDGSVVHARNIRVKLTAVAADALNKTLKTHLFSGGLRIGTASTTLHL</sequence>
<dbReference type="RefSeq" id="WP_344919127.1">
    <property type="nucleotide sequence ID" value="NZ_BAABAQ010000006.1"/>
</dbReference>
<evidence type="ECO:0000313" key="3">
    <source>
        <dbReference type="Proteomes" id="UP001501251"/>
    </source>
</evidence>
<protein>
    <recommendedName>
        <fullName evidence="4">Htaa domain-containing protein</fullName>
    </recommendedName>
</protein>
<keyword evidence="3" id="KW-1185">Reference proteome</keyword>
<organism evidence="2 3">
    <name type="scientific">Streptosporangium oxazolinicum</name>
    <dbReference type="NCBI Taxonomy" id="909287"/>
    <lineage>
        <taxon>Bacteria</taxon>
        <taxon>Bacillati</taxon>
        <taxon>Actinomycetota</taxon>
        <taxon>Actinomycetes</taxon>
        <taxon>Streptosporangiales</taxon>
        <taxon>Streptosporangiaceae</taxon>
        <taxon>Streptosporangium</taxon>
    </lineage>
</organism>
<feature type="signal peptide" evidence="1">
    <location>
        <begin position="1"/>
        <end position="27"/>
    </location>
</feature>